<accession>A7B8H6</accession>
<evidence type="ECO:0000313" key="2">
    <source>
        <dbReference type="Proteomes" id="UP000004410"/>
    </source>
</evidence>
<reference evidence="1 2" key="2">
    <citation type="submission" date="2007-06" db="EMBL/GenBank/DDBJ databases">
        <title>Draft genome sequence of Ruminococcus gnavus (ATCC 29149).</title>
        <authorList>
            <person name="Sudarsanam P."/>
            <person name="Ley R."/>
            <person name="Guruge J."/>
            <person name="Turnbaugh P.J."/>
            <person name="Mahowald M."/>
            <person name="Liep D."/>
            <person name="Gordon J."/>
        </authorList>
    </citation>
    <scope>NUCLEOTIDE SEQUENCE [LARGE SCALE GENOMIC DNA]</scope>
    <source>
        <strain evidence="1 2">ATCC 29149</strain>
    </source>
</reference>
<name>A7B8H6_MEDG7</name>
<reference evidence="1 2" key="1">
    <citation type="submission" date="2007-04" db="EMBL/GenBank/DDBJ databases">
        <authorList>
            <person name="Fulton L."/>
            <person name="Clifton S."/>
            <person name="Fulton B."/>
            <person name="Xu J."/>
            <person name="Minx P."/>
            <person name="Pepin K.H."/>
            <person name="Johnson M."/>
            <person name="Thiruvilangam P."/>
            <person name="Bhonagiri V."/>
            <person name="Nash W.E."/>
            <person name="Mardis E.R."/>
            <person name="Wilson R.K."/>
        </authorList>
    </citation>
    <scope>NUCLEOTIDE SEQUENCE [LARGE SCALE GENOMIC DNA]</scope>
    <source>
        <strain evidence="1 2">ATCC 29149</strain>
    </source>
</reference>
<protein>
    <submittedName>
        <fullName evidence="1">Uncharacterized protein</fullName>
    </submittedName>
</protein>
<dbReference type="eggNOG" id="ENOG5031A1V">
    <property type="taxonomic scope" value="Bacteria"/>
</dbReference>
<dbReference type="AlphaFoldDB" id="A7B8H6"/>
<dbReference type="Proteomes" id="UP000004410">
    <property type="component" value="Unassembled WGS sequence"/>
</dbReference>
<evidence type="ECO:0000313" key="1">
    <source>
        <dbReference type="EMBL" id="EDN75768.1"/>
    </source>
</evidence>
<gene>
    <name evidence="1" type="ORF">RUMGNA_03898</name>
</gene>
<dbReference type="EMBL" id="AAYG02000037">
    <property type="protein sequence ID" value="EDN75768.1"/>
    <property type="molecule type" value="Genomic_DNA"/>
</dbReference>
<organism evidence="1 2">
    <name type="scientific">Mediterraneibacter gnavus (strain ATCC 29149 / DSM 114966 / JCM 6515 / VPI C7-9)</name>
    <name type="common">Ruminococcus gnavus</name>
    <dbReference type="NCBI Taxonomy" id="411470"/>
    <lineage>
        <taxon>Bacteria</taxon>
        <taxon>Bacillati</taxon>
        <taxon>Bacillota</taxon>
        <taxon>Clostridia</taxon>
        <taxon>Lachnospirales</taxon>
        <taxon>Lachnospiraceae</taxon>
        <taxon>Mediterraneibacter</taxon>
    </lineage>
</organism>
<dbReference type="GeneID" id="57432064"/>
<dbReference type="RefSeq" id="WP_004844828.1">
    <property type="nucleotide sequence ID" value="NZ_AAYG02000037.1"/>
</dbReference>
<sequence length="131" mass="14647">MAYIQYLVFNEKPLPMPDSYDIGLSDVEADSGGETEAGTTQRDVVRTGVADISVSFSVSPKWLRLLTAYSKMPKIAVKYFDTETLELKDAEMYITGFKAKLEKDTSESFCQGGAWIFFILLTQILSLLLPE</sequence>
<proteinExistence type="predicted"/>
<dbReference type="PaxDb" id="411470-RUMGNA_03898"/>
<comment type="caution">
    <text evidence="1">The sequence shown here is derived from an EMBL/GenBank/DDBJ whole genome shotgun (WGS) entry which is preliminary data.</text>
</comment>